<feature type="compositionally biased region" description="Basic and acidic residues" evidence="1">
    <location>
        <begin position="44"/>
        <end position="57"/>
    </location>
</feature>
<evidence type="ECO:0000256" key="1">
    <source>
        <dbReference type="SAM" id="MobiDB-lite"/>
    </source>
</evidence>
<evidence type="ECO:0000259" key="2">
    <source>
        <dbReference type="Pfam" id="PF05699"/>
    </source>
</evidence>
<dbReference type="SUPFAM" id="SSF53098">
    <property type="entry name" value="Ribonuclease H-like"/>
    <property type="match status" value="1"/>
</dbReference>
<dbReference type="Pfam" id="PF05699">
    <property type="entry name" value="Dimer_Tnp_hAT"/>
    <property type="match status" value="1"/>
</dbReference>
<dbReference type="GO" id="GO:0046983">
    <property type="term" value="F:protein dimerization activity"/>
    <property type="evidence" value="ECO:0007669"/>
    <property type="project" value="InterPro"/>
</dbReference>
<dbReference type="InterPro" id="IPR008906">
    <property type="entry name" value="HATC_C_dom"/>
</dbReference>
<dbReference type="AlphaFoldDB" id="A0A388LRS5"/>
<reference evidence="3 4" key="1">
    <citation type="journal article" date="2018" name="Cell">
        <title>The Chara Genome: Secondary Complexity and Implications for Plant Terrestrialization.</title>
        <authorList>
            <person name="Nishiyama T."/>
            <person name="Sakayama H."/>
            <person name="Vries J.D."/>
            <person name="Buschmann H."/>
            <person name="Saint-Marcoux D."/>
            <person name="Ullrich K.K."/>
            <person name="Haas F.B."/>
            <person name="Vanderstraeten L."/>
            <person name="Becker D."/>
            <person name="Lang D."/>
            <person name="Vosolsobe S."/>
            <person name="Rombauts S."/>
            <person name="Wilhelmsson P.K.I."/>
            <person name="Janitza P."/>
            <person name="Kern R."/>
            <person name="Heyl A."/>
            <person name="Rumpler F."/>
            <person name="Villalobos L.I.A.C."/>
            <person name="Clay J.M."/>
            <person name="Skokan R."/>
            <person name="Toyoda A."/>
            <person name="Suzuki Y."/>
            <person name="Kagoshima H."/>
            <person name="Schijlen E."/>
            <person name="Tajeshwar N."/>
            <person name="Catarino B."/>
            <person name="Hetherington A.J."/>
            <person name="Saltykova A."/>
            <person name="Bonnot C."/>
            <person name="Breuninger H."/>
            <person name="Symeonidi A."/>
            <person name="Radhakrishnan G.V."/>
            <person name="Van Nieuwerburgh F."/>
            <person name="Deforce D."/>
            <person name="Chang C."/>
            <person name="Karol K.G."/>
            <person name="Hedrich R."/>
            <person name="Ulvskov P."/>
            <person name="Glockner G."/>
            <person name="Delwiche C.F."/>
            <person name="Petrasek J."/>
            <person name="Van de Peer Y."/>
            <person name="Friml J."/>
            <person name="Beilby M."/>
            <person name="Dolan L."/>
            <person name="Kohara Y."/>
            <person name="Sugano S."/>
            <person name="Fujiyama A."/>
            <person name="Delaux P.-M."/>
            <person name="Quint M."/>
            <person name="TheiBen G."/>
            <person name="Hagemann M."/>
            <person name="Harholt J."/>
            <person name="Dunand C."/>
            <person name="Zachgo S."/>
            <person name="Langdale J."/>
            <person name="Maumus F."/>
            <person name="Straeten D.V.D."/>
            <person name="Gould S.B."/>
            <person name="Rensing S.A."/>
        </authorList>
    </citation>
    <scope>NUCLEOTIDE SEQUENCE [LARGE SCALE GENOMIC DNA]</scope>
    <source>
        <strain evidence="3 4">S276</strain>
    </source>
</reference>
<gene>
    <name evidence="3" type="ORF">CBR_g39418</name>
</gene>
<protein>
    <recommendedName>
        <fullName evidence="2">HAT C-terminal dimerisation domain-containing protein</fullName>
    </recommendedName>
</protein>
<organism evidence="3 4">
    <name type="scientific">Chara braunii</name>
    <name type="common">Braun's stonewort</name>
    <dbReference type="NCBI Taxonomy" id="69332"/>
    <lineage>
        <taxon>Eukaryota</taxon>
        <taxon>Viridiplantae</taxon>
        <taxon>Streptophyta</taxon>
        <taxon>Charophyceae</taxon>
        <taxon>Charales</taxon>
        <taxon>Characeae</taxon>
        <taxon>Chara</taxon>
    </lineage>
</organism>
<dbReference type="Gramene" id="GBG84955">
    <property type="protein sequence ID" value="GBG84955"/>
    <property type="gene ID" value="CBR_g39418"/>
</dbReference>
<feature type="compositionally biased region" description="Low complexity" evidence="1">
    <location>
        <begin position="870"/>
        <end position="896"/>
    </location>
</feature>
<evidence type="ECO:0000313" key="4">
    <source>
        <dbReference type="Proteomes" id="UP000265515"/>
    </source>
</evidence>
<keyword evidence="4" id="KW-1185">Reference proteome</keyword>
<feature type="region of interest" description="Disordered" evidence="1">
    <location>
        <begin position="398"/>
        <end position="428"/>
    </location>
</feature>
<feature type="region of interest" description="Disordered" evidence="1">
    <location>
        <begin position="453"/>
        <end position="476"/>
    </location>
</feature>
<sequence length="933" mass="100306">MRDGVSITDPVGRAMAEKHMDVREELEMEDLRRADDATTPATRMADDRGADHGEESGGRGAGPPMTNEGRVGGVRPEDELSTLRERIRVLEAGRQPTRSDGTLRQCSRRGVDMAWLRTEGTSGPSGVVVPHDRRMLQTRLDSWASEGLQQQYERLWARALFMVGVPFSFTRLDTTQELHDFMVFTVDGSGSEEHVKLWFALYFFHHDDPHANPRPKWRTVDKAKADAGRMHPAYWWYLHGADFPRLREVAIKVLAMWSTASPCERNWASHDFIHSKRRSKLSSDSLRKLVFIHWNMQLLRAQSGPRRGFVDVWEDMVEDPPEPQVGAGSEEVYDDSMTIPEEVNAEIRSRRKEGGDRASAQLHTLHMMKDIHECHRPNKGSAGVQQDRRVDTGFRATTFDGEAGSSAATLEEGSTRTTEVVVPPPATPSFGMPSVVGTGVEHCDAPVSGSVAQQPCPTVEEQGSAPVPEEHESAPVTEERVTHATVLEEPHPVVEDQVTAPAAKELEAAAVISGQQTRLDGRARETEGVPTSLSSPALHDPSACTGTDDTTFAPFHSEVPLTIGEAVAGHDTGHPCVMETATHTNIVQQEGVVTDEGGHETHREPTCTVEEVAPTSAEAPRTLESTELHTTTTTTTFGGSPRAGMTSAALRPVSFYTAPPLPVLHGRAVVRGPGLTLPPRTSSPTATTPVGWLSSSMSIAAEHSQGSRGVPSVAPVARSHSDPVCIAPVISVAVSPLPTRVSSAIIDKTSTRGRKRKAPDTRGREQPQRPAVQGRPRGRPPGGRSGRGRGRHGAAGATERLLGSLGAIGGRSPAPISMHGVRTRSRGAADRTRRIEVQEDDDDDEQGSGDGSGSEYEAPSHSSDGDDDAYTGGDAVDAHCGAAAGGAAVETEAVTGNEDDDADAAADVDVDGFNFFGPGSFWETPAGQPKNRV</sequence>
<dbReference type="EMBL" id="BFEA01000499">
    <property type="protein sequence ID" value="GBG84955.1"/>
    <property type="molecule type" value="Genomic_DNA"/>
</dbReference>
<dbReference type="Proteomes" id="UP000265515">
    <property type="component" value="Unassembled WGS sequence"/>
</dbReference>
<feature type="domain" description="HAT C-terminal dimerisation" evidence="2">
    <location>
        <begin position="229"/>
        <end position="295"/>
    </location>
</feature>
<accession>A0A388LRS5</accession>
<comment type="caution">
    <text evidence="3">The sequence shown here is derived from an EMBL/GenBank/DDBJ whole genome shotgun (WGS) entry which is preliminary data.</text>
</comment>
<dbReference type="InterPro" id="IPR012337">
    <property type="entry name" value="RNaseH-like_sf"/>
</dbReference>
<feature type="compositionally biased region" description="Basic and acidic residues" evidence="1">
    <location>
        <begin position="827"/>
        <end position="837"/>
    </location>
</feature>
<feature type="region of interest" description="Disordered" evidence="1">
    <location>
        <begin position="744"/>
        <end position="902"/>
    </location>
</feature>
<feature type="region of interest" description="Disordered" evidence="1">
    <location>
        <begin position="1"/>
        <end position="81"/>
    </location>
</feature>
<feature type="compositionally biased region" description="Basic and acidic residues" evidence="1">
    <location>
        <begin position="15"/>
        <end position="36"/>
    </location>
</feature>
<proteinExistence type="predicted"/>
<evidence type="ECO:0000313" key="3">
    <source>
        <dbReference type="EMBL" id="GBG84955.1"/>
    </source>
</evidence>
<feature type="compositionally biased region" description="Basic and acidic residues" evidence="1">
    <location>
        <begin position="758"/>
        <end position="767"/>
    </location>
</feature>
<name>A0A388LRS5_CHABU</name>
<feature type="compositionally biased region" description="Acidic residues" evidence="1">
    <location>
        <begin position="838"/>
        <end position="847"/>
    </location>
</feature>